<keyword evidence="3" id="KW-1185">Reference proteome</keyword>
<keyword evidence="1" id="KW-0812">Transmembrane</keyword>
<evidence type="ECO:0000313" key="3">
    <source>
        <dbReference type="Proteomes" id="UP001165393"/>
    </source>
</evidence>
<evidence type="ECO:0000256" key="1">
    <source>
        <dbReference type="SAM" id="Phobius"/>
    </source>
</evidence>
<dbReference type="RefSeq" id="WP_251261909.1">
    <property type="nucleotide sequence ID" value="NZ_JAMQGP010000006.1"/>
</dbReference>
<reference evidence="2 3" key="1">
    <citation type="journal article" date="2013" name="Antonie Van Leeuwenhoek">
        <title>Echinimonas agarilytica gen. nov., sp. nov., a new gammaproteobacterium isolated from the sea urchin Strongylocentrotus intermedius.</title>
        <authorList>
            <person name="Nedashkovskaya O.I."/>
            <person name="Stenkova A.M."/>
            <person name="Zhukova N.V."/>
            <person name="Van Trappen S."/>
            <person name="Lee J.S."/>
            <person name="Kim S.B."/>
        </authorList>
    </citation>
    <scope>NUCLEOTIDE SEQUENCE [LARGE SCALE GENOMIC DNA]</scope>
    <source>
        <strain evidence="2 3">KMM 6351</strain>
    </source>
</reference>
<gene>
    <name evidence="2" type="ORF">NAF29_12440</name>
</gene>
<name>A0AA42B838_9GAMM</name>
<organism evidence="2 3">
    <name type="scientific">Echinimonas agarilytica</name>
    <dbReference type="NCBI Taxonomy" id="1215918"/>
    <lineage>
        <taxon>Bacteria</taxon>
        <taxon>Pseudomonadati</taxon>
        <taxon>Pseudomonadota</taxon>
        <taxon>Gammaproteobacteria</taxon>
        <taxon>Alteromonadales</taxon>
        <taxon>Echinimonadaceae</taxon>
        <taxon>Echinimonas</taxon>
    </lineage>
</organism>
<sequence>MTRLFLIPILLCVMWWLFLQHHKLTIKQGAKGFYLILGFCGAFAVFLTTVMWLLQ</sequence>
<proteinExistence type="predicted"/>
<accession>A0AA42B838</accession>
<keyword evidence="1" id="KW-1133">Transmembrane helix</keyword>
<keyword evidence="1" id="KW-0472">Membrane</keyword>
<protein>
    <submittedName>
        <fullName evidence="2">Uncharacterized protein</fullName>
    </submittedName>
</protein>
<feature type="transmembrane region" description="Helical" evidence="1">
    <location>
        <begin position="33"/>
        <end position="54"/>
    </location>
</feature>
<evidence type="ECO:0000313" key="2">
    <source>
        <dbReference type="EMBL" id="MCM2680469.1"/>
    </source>
</evidence>
<dbReference type="AlphaFoldDB" id="A0AA42B838"/>
<comment type="caution">
    <text evidence="2">The sequence shown here is derived from an EMBL/GenBank/DDBJ whole genome shotgun (WGS) entry which is preliminary data.</text>
</comment>
<dbReference type="Proteomes" id="UP001165393">
    <property type="component" value="Unassembled WGS sequence"/>
</dbReference>
<dbReference type="EMBL" id="JAMQGP010000006">
    <property type="protein sequence ID" value="MCM2680469.1"/>
    <property type="molecule type" value="Genomic_DNA"/>
</dbReference>